<feature type="chain" id="PRO_5003554129" description="Cobalt ABC transporter substrate-binding protein" evidence="1">
    <location>
        <begin position="22"/>
        <end position="243"/>
    </location>
</feature>
<gene>
    <name evidence="2" type="ORF">OR16_03657</name>
</gene>
<evidence type="ECO:0000313" key="3">
    <source>
        <dbReference type="Proteomes" id="UP000005808"/>
    </source>
</evidence>
<dbReference type="Proteomes" id="UP000005808">
    <property type="component" value="Unassembled WGS sequence"/>
</dbReference>
<name>H1RZJ2_9BURK</name>
<organism evidence="2 3">
    <name type="scientific">Cupriavidus basilensis OR16</name>
    <dbReference type="NCBI Taxonomy" id="1127483"/>
    <lineage>
        <taxon>Bacteria</taxon>
        <taxon>Pseudomonadati</taxon>
        <taxon>Pseudomonadota</taxon>
        <taxon>Betaproteobacteria</taxon>
        <taxon>Burkholderiales</taxon>
        <taxon>Burkholderiaceae</taxon>
        <taxon>Cupriavidus</taxon>
    </lineage>
</organism>
<evidence type="ECO:0000256" key="1">
    <source>
        <dbReference type="SAM" id="SignalP"/>
    </source>
</evidence>
<dbReference type="AlphaFoldDB" id="H1RZJ2"/>
<dbReference type="EMBL" id="AHJE01000010">
    <property type="protein sequence ID" value="EHP44334.1"/>
    <property type="molecule type" value="Genomic_DNA"/>
</dbReference>
<evidence type="ECO:0000313" key="2">
    <source>
        <dbReference type="EMBL" id="EHP44334.1"/>
    </source>
</evidence>
<accession>H1RZJ2</accession>
<proteinExistence type="predicted"/>
<protein>
    <recommendedName>
        <fullName evidence="4">Cobalt ABC transporter substrate-binding protein</fullName>
    </recommendedName>
</protein>
<comment type="caution">
    <text evidence="2">The sequence shown here is derived from an EMBL/GenBank/DDBJ whole genome shotgun (WGS) entry which is preliminary data.</text>
</comment>
<evidence type="ECO:0008006" key="4">
    <source>
        <dbReference type="Google" id="ProtNLM"/>
    </source>
</evidence>
<dbReference type="OrthoDB" id="8911471at2"/>
<sequence length="243" mass="25624">MNRLMTSAVLCGAALGGTAQAHQVWLEQTPAATQLYFGEFNENLREVSPGLLDRFVQPSAVLVTAKGEQPLKADKTANGFVLSGRAGAGETIVAQDAGYPLLERKDGDKVVRTAWTPAARLLGAGSTAAVAPRLALDIVPTGRAGEYKVVYAGRPLPKAKVGVAVQSGWGRELRTDEQGIVRLAQPWQGTYVLEVHHVDKTGGERDGKPYDIASYVTTLSLTQADGLAAVPAMPAAAPNKPNK</sequence>
<dbReference type="PATRIC" id="fig|1127483.3.peg.742"/>
<feature type="signal peptide" evidence="1">
    <location>
        <begin position="1"/>
        <end position="21"/>
    </location>
</feature>
<keyword evidence="1" id="KW-0732">Signal</keyword>
<dbReference type="RefSeq" id="WP_006156554.1">
    <property type="nucleotide sequence ID" value="NZ_AHJE01000010.1"/>
</dbReference>
<reference evidence="2 3" key="1">
    <citation type="journal article" date="2012" name="J. Bacteriol.">
        <title>De Novo Genome Project of Cupriavidus basilensis OR16.</title>
        <authorList>
            <person name="Cserhati M."/>
            <person name="Kriszt B."/>
            <person name="Szoboszlay S."/>
            <person name="Toth A."/>
            <person name="Szabo I."/>
            <person name="Tancsics A."/>
            <person name="Nagy I."/>
            <person name="Horvath B."/>
            <person name="Nagy I."/>
            <person name="Kukolya J."/>
        </authorList>
    </citation>
    <scope>NUCLEOTIDE SEQUENCE [LARGE SCALE GENOMIC DNA]</scope>
    <source>
        <strain evidence="2 3">OR16</strain>
    </source>
</reference>